<evidence type="ECO:0000313" key="3">
    <source>
        <dbReference type="Proteomes" id="UP000592780"/>
    </source>
</evidence>
<proteinExistence type="predicted"/>
<keyword evidence="3" id="KW-1185">Reference proteome</keyword>
<organism evidence="2 3">
    <name type="scientific">Paraburkholderia atlantica</name>
    <dbReference type="NCBI Taxonomy" id="2654982"/>
    <lineage>
        <taxon>Bacteria</taxon>
        <taxon>Pseudomonadati</taxon>
        <taxon>Pseudomonadota</taxon>
        <taxon>Betaproteobacteria</taxon>
        <taxon>Burkholderiales</taxon>
        <taxon>Burkholderiaceae</taxon>
        <taxon>Paraburkholderia</taxon>
    </lineage>
</organism>
<gene>
    <name evidence="2" type="ORF">HDG40_007312</name>
</gene>
<dbReference type="Pfam" id="PF04965">
    <property type="entry name" value="GPW_gp25"/>
    <property type="match status" value="1"/>
</dbReference>
<evidence type="ECO:0000259" key="1">
    <source>
        <dbReference type="Pfam" id="PF04965"/>
    </source>
</evidence>
<accession>A0A7W8VAK5</accession>
<dbReference type="AlphaFoldDB" id="A0A7W8VAK5"/>
<reference evidence="2 3" key="1">
    <citation type="submission" date="2020-08" db="EMBL/GenBank/DDBJ databases">
        <title>Genomic Encyclopedia of Type Strains, Phase IV (KMG-V): Genome sequencing to study the core and pangenomes of soil and plant-associated prokaryotes.</title>
        <authorList>
            <person name="Whitman W."/>
        </authorList>
    </citation>
    <scope>NUCLEOTIDE SEQUENCE [LARGE SCALE GENOMIC DNA]</scope>
    <source>
        <strain evidence="2 3">JPY158</strain>
    </source>
</reference>
<dbReference type="Gene3D" id="3.10.450.40">
    <property type="match status" value="1"/>
</dbReference>
<protein>
    <recommendedName>
        <fullName evidence="1">IraD/Gp25-like domain-containing protein</fullName>
    </recommendedName>
</protein>
<dbReference type="EMBL" id="JACHDD010000019">
    <property type="protein sequence ID" value="MBB5429117.1"/>
    <property type="molecule type" value="Genomic_DNA"/>
</dbReference>
<dbReference type="OrthoDB" id="9802846at2"/>
<comment type="caution">
    <text evidence="2">The sequence shown here is derived from an EMBL/GenBank/DDBJ whole genome shotgun (WGS) entry which is preliminary data.</text>
</comment>
<sequence length="141" mass="15619">MATDAVVPDPKAFLGRGLAFPVGVDPATGAIAMAQYEEDIPQAIRIILDTDPGERVMRPDFGAGLRALVFEPINTHTLALTRHRVEQALILWEPRIDSITVKVTAQPAQGLIAIEVRYRVRTTNTFYNLVYPFFLQEGRAS</sequence>
<dbReference type="Proteomes" id="UP000592780">
    <property type="component" value="Unassembled WGS sequence"/>
</dbReference>
<dbReference type="RefSeq" id="WP_018435136.1">
    <property type="nucleotide sequence ID" value="NZ_JACHDD010000019.1"/>
</dbReference>
<dbReference type="InterPro" id="IPR007048">
    <property type="entry name" value="IraD/Gp25-like"/>
</dbReference>
<dbReference type="SUPFAM" id="SSF160719">
    <property type="entry name" value="gpW/gp25-like"/>
    <property type="match status" value="1"/>
</dbReference>
<name>A0A7W8VAK5_PARAM</name>
<evidence type="ECO:0000313" key="2">
    <source>
        <dbReference type="EMBL" id="MBB5429117.1"/>
    </source>
</evidence>
<feature type="domain" description="IraD/Gp25-like" evidence="1">
    <location>
        <begin position="35"/>
        <end position="124"/>
    </location>
</feature>